<dbReference type="Proteomes" id="UP001162480">
    <property type="component" value="Chromosome 22"/>
</dbReference>
<sequence>MQFCTEVELLPDIPEATADPDMQGYEDADLDVDLEARDADEVEYISVVAILDESNSLDLNLPVHMKCAAHTVNLVASMDADNALDSTSYKSAYGKNLLSRSTVMADSILDALKRRLVVPNSTRWNSTYDSVVEVNNLLEKNRGAVHRVMRQQKLQTFTDSDVGFLTEYAQVMSNVAKALDKIQCEDQAYLESLLPTVVATVMKLKEAKFKHLPYCSPLVRATLADHEKVWAPPKNPGLPAGRFLQSQVSPVLAGAVY</sequence>
<dbReference type="SUPFAM" id="SSF53098">
    <property type="entry name" value="Ribonuclease H-like"/>
    <property type="match status" value="1"/>
</dbReference>
<proteinExistence type="predicted"/>
<dbReference type="AlphaFoldDB" id="A0AA36BRK5"/>
<reference evidence="1" key="1">
    <citation type="submission" date="2023-08" db="EMBL/GenBank/DDBJ databases">
        <authorList>
            <person name="Alioto T."/>
            <person name="Alioto T."/>
            <person name="Gomez Garrido J."/>
        </authorList>
    </citation>
    <scope>NUCLEOTIDE SEQUENCE</scope>
</reference>
<name>A0AA36BRK5_OCTVU</name>
<keyword evidence="2" id="KW-1185">Reference proteome</keyword>
<evidence type="ECO:0000313" key="2">
    <source>
        <dbReference type="Proteomes" id="UP001162480"/>
    </source>
</evidence>
<dbReference type="PANTHER" id="PTHR47501:SF5">
    <property type="entry name" value="HAT C-TERMINAL DIMERISATION DOMAIN-CONTAINING PROTEIN"/>
    <property type="match status" value="1"/>
</dbReference>
<evidence type="ECO:0000313" key="1">
    <source>
        <dbReference type="EMBL" id="CAI9738958.1"/>
    </source>
</evidence>
<dbReference type="PANTHER" id="PTHR47501">
    <property type="entry name" value="TRANSPOSASE-RELATED"/>
    <property type="match status" value="1"/>
</dbReference>
<dbReference type="EMBL" id="OX597835">
    <property type="protein sequence ID" value="CAI9738958.1"/>
    <property type="molecule type" value="Genomic_DNA"/>
</dbReference>
<dbReference type="InterPro" id="IPR012337">
    <property type="entry name" value="RNaseH-like_sf"/>
</dbReference>
<organism evidence="1 2">
    <name type="scientific">Octopus vulgaris</name>
    <name type="common">Common octopus</name>
    <dbReference type="NCBI Taxonomy" id="6645"/>
    <lineage>
        <taxon>Eukaryota</taxon>
        <taxon>Metazoa</taxon>
        <taxon>Spiralia</taxon>
        <taxon>Lophotrochozoa</taxon>
        <taxon>Mollusca</taxon>
        <taxon>Cephalopoda</taxon>
        <taxon>Coleoidea</taxon>
        <taxon>Octopodiformes</taxon>
        <taxon>Octopoda</taxon>
        <taxon>Incirrata</taxon>
        <taxon>Octopodidae</taxon>
        <taxon>Octopus</taxon>
    </lineage>
</organism>
<gene>
    <name evidence="1" type="ORF">OCTVUL_1B016263</name>
</gene>
<accession>A0AA36BRK5</accession>
<protein>
    <submittedName>
        <fullName evidence="1">XP_042229523.1uncharacterized protein LOC121871369</fullName>
    </submittedName>
</protein>